<dbReference type="InterPro" id="IPR001138">
    <property type="entry name" value="Zn2Cys6_DnaBD"/>
</dbReference>
<dbReference type="Proteomes" id="UP000266861">
    <property type="component" value="Unassembled WGS sequence"/>
</dbReference>
<dbReference type="AlphaFoldDB" id="A0A397I222"/>
<dbReference type="PROSITE" id="PS00463">
    <property type="entry name" value="ZN2_CY6_FUNGAL_1"/>
    <property type="match status" value="1"/>
</dbReference>
<comment type="caution">
    <text evidence="2">The sequence shown here is derived from an EMBL/GenBank/DDBJ whole genome shotgun (WGS) entry which is preliminary data.</text>
</comment>
<dbReference type="InterPro" id="IPR036864">
    <property type="entry name" value="Zn2-C6_fun-type_DNA-bd_sf"/>
</dbReference>
<evidence type="ECO:0000313" key="2">
    <source>
        <dbReference type="EMBL" id="RHZ69555.1"/>
    </source>
</evidence>
<reference evidence="2 3" key="1">
    <citation type="submission" date="2018-08" db="EMBL/GenBank/DDBJ databases">
        <title>Genome and evolution of the arbuscular mycorrhizal fungus Diversispora epigaea (formerly Glomus versiforme) and its bacterial endosymbionts.</title>
        <authorList>
            <person name="Sun X."/>
            <person name="Fei Z."/>
            <person name="Harrison M."/>
        </authorList>
    </citation>
    <scope>NUCLEOTIDE SEQUENCE [LARGE SCALE GENOMIC DNA]</scope>
    <source>
        <strain evidence="2 3">IT104</strain>
    </source>
</reference>
<sequence length="108" mass="12671">MVDLKTCDLTKKPTEKTKKTKRPKYTENACTVCANAKKKCERELVDICNRCKSLKRICVKKFQNKRGRKKKQNENEQNDIDTFDVDYVFSETEAPISSILNYEERKLS</sequence>
<evidence type="ECO:0000313" key="3">
    <source>
        <dbReference type="Proteomes" id="UP000266861"/>
    </source>
</evidence>
<protein>
    <recommendedName>
        <fullName evidence="1">Zn(2)-C6 fungal-type domain-containing protein</fullName>
    </recommendedName>
</protein>
<name>A0A397I222_9GLOM</name>
<dbReference type="SUPFAM" id="SSF57701">
    <property type="entry name" value="Zn2/Cys6 DNA-binding domain"/>
    <property type="match status" value="1"/>
</dbReference>
<proteinExistence type="predicted"/>
<evidence type="ECO:0000259" key="1">
    <source>
        <dbReference type="PROSITE" id="PS00463"/>
    </source>
</evidence>
<feature type="domain" description="Zn(2)-C6 fungal-type" evidence="1">
    <location>
        <begin position="29"/>
        <end position="58"/>
    </location>
</feature>
<dbReference type="GO" id="GO:0008270">
    <property type="term" value="F:zinc ion binding"/>
    <property type="evidence" value="ECO:0007669"/>
    <property type="project" value="InterPro"/>
</dbReference>
<dbReference type="GO" id="GO:0000981">
    <property type="term" value="F:DNA-binding transcription factor activity, RNA polymerase II-specific"/>
    <property type="evidence" value="ECO:0007669"/>
    <property type="project" value="InterPro"/>
</dbReference>
<keyword evidence="3" id="KW-1185">Reference proteome</keyword>
<accession>A0A397I222</accession>
<dbReference type="EMBL" id="PQFF01000259">
    <property type="protein sequence ID" value="RHZ69555.1"/>
    <property type="molecule type" value="Genomic_DNA"/>
</dbReference>
<organism evidence="2 3">
    <name type="scientific">Diversispora epigaea</name>
    <dbReference type="NCBI Taxonomy" id="1348612"/>
    <lineage>
        <taxon>Eukaryota</taxon>
        <taxon>Fungi</taxon>
        <taxon>Fungi incertae sedis</taxon>
        <taxon>Mucoromycota</taxon>
        <taxon>Glomeromycotina</taxon>
        <taxon>Glomeromycetes</taxon>
        <taxon>Diversisporales</taxon>
        <taxon>Diversisporaceae</taxon>
        <taxon>Diversispora</taxon>
    </lineage>
</organism>
<gene>
    <name evidence="2" type="ORF">Glove_283g144</name>
</gene>